<dbReference type="Proteomes" id="UP001161094">
    <property type="component" value="Unassembled WGS sequence"/>
</dbReference>
<dbReference type="EMBL" id="JAOCDZ010000010">
    <property type="protein sequence ID" value="MDH0737382.1"/>
    <property type="molecule type" value="Genomic_DNA"/>
</dbReference>
<accession>A0AA42LPX8</accession>
<comment type="caution">
    <text evidence="1">The sequence shown here is derived from an EMBL/GenBank/DDBJ whole genome shotgun (WGS) entry which is preliminary data.</text>
</comment>
<evidence type="ECO:0000313" key="2">
    <source>
        <dbReference type="Proteomes" id="UP001161094"/>
    </source>
</evidence>
<organism evidence="1 2">
    <name type="scientific">Achromobacter spanius</name>
    <dbReference type="NCBI Taxonomy" id="217203"/>
    <lineage>
        <taxon>Bacteria</taxon>
        <taxon>Pseudomonadati</taxon>
        <taxon>Pseudomonadota</taxon>
        <taxon>Betaproteobacteria</taxon>
        <taxon>Burkholderiales</taxon>
        <taxon>Alcaligenaceae</taxon>
        <taxon>Achromobacter</taxon>
    </lineage>
</organism>
<reference evidence="1" key="1">
    <citation type="submission" date="2022-09" db="EMBL/GenBank/DDBJ databases">
        <title>Intensive care unit water sources are persistently colonized with multi-drug resistant bacteria and are the site of extensive horizontal gene transfer of antibiotic resistance genes.</title>
        <authorList>
            <person name="Diorio-Toth L."/>
        </authorList>
    </citation>
    <scope>NUCLEOTIDE SEQUENCE</scope>
    <source>
        <strain evidence="1">GD03843</strain>
    </source>
</reference>
<sequence length="95" mass="10383">MDSHPYTRDRWTIIDDPEHGVVRLADIYLIDRSVQAVKAIVRIVGNHYSDTDGDPAGAFNACTASDLMGGAESLCDHIATLAEGMLDQARESSRH</sequence>
<proteinExistence type="predicted"/>
<dbReference type="RefSeq" id="WP_279995879.1">
    <property type="nucleotide sequence ID" value="NZ_JAOCDZ010000010.1"/>
</dbReference>
<dbReference type="AlphaFoldDB" id="A0AA42LPX8"/>
<evidence type="ECO:0000313" key="1">
    <source>
        <dbReference type="EMBL" id="MDH0737382.1"/>
    </source>
</evidence>
<name>A0AA42LPX8_9BURK</name>
<protein>
    <submittedName>
        <fullName evidence="1">Uncharacterized protein</fullName>
    </submittedName>
</protein>
<gene>
    <name evidence="1" type="ORF">N5D93_16335</name>
</gene>